<dbReference type="AlphaFoldDB" id="A0A1M6VU16"/>
<evidence type="ECO:0000259" key="1">
    <source>
        <dbReference type="Pfam" id="PF03749"/>
    </source>
</evidence>
<feature type="domain" description="Sugar fermentation stimulation protein C-terminal" evidence="1">
    <location>
        <begin position="92"/>
        <end position="234"/>
    </location>
</feature>
<dbReference type="Proteomes" id="UP000184386">
    <property type="component" value="Unassembled WGS sequence"/>
</dbReference>
<feature type="domain" description="SfsA N-terminal OB" evidence="2">
    <location>
        <begin position="17"/>
        <end position="88"/>
    </location>
</feature>
<dbReference type="OrthoDB" id="9802365at2"/>
<dbReference type="GO" id="GO:0003677">
    <property type="term" value="F:DNA binding"/>
    <property type="evidence" value="ECO:0007669"/>
    <property type="project" value="InterPro"/>
</dbReference>
<dbReference type="STRING" id="1121322.SAMN02745136_03508"/>
<dbReference type="Gene3D" id="2.40.50.580">
    <property type="match status" value="1"/>
</dbReference>
<proteinExistence type="predicted"/>
<dbReference type="Pfam" id="PF17746">
    <property type="entry name" value="SfsA_N"/>
    <property type="match status" value="1"/>
</dbReference>
<dbReference type="Gene3D" id="3.40.1350.60">
    <property type="match status" value="1"/>
</dbReference>
<organism evidence="3 4">
    <name type="scientific">Anaerocolumna jejuensis DSM 15929</name>
    <dbReference type="NCBI Taxonomy" id="1121322"/>
    <lineage>
        <taxon>Bacteria</taxon>
        <taxon>Bacillati</taxon>
        <taxon>Bacillota</taxon>
        <taxon>Clostridia</taxon>
        <taxon>Lachnospirales</taxon>
        <taxon>Lachnospiraceae</taxon>
        <taxon>Anaerocolumna</taxon>
    </lineage>
</organism>
<dbReference type="InterPro" id="IPR005224">
    <property type="entry name" value="SfsA"/>
</dbReference>
<evidence type="ECO:0000259" key="2">
    <source>
        <dbReference type="Pfam" id="PF17746"/>
    </source>
</evidence>
<dbReference type="Pfam" id="PF03749">
    <property type="entry name" value="SfsA"/>
    <property type="match status" value="1"/>
</dbReference>
<protein>
    <submittedName>
        <fullName evidence="3">Sugar fermentation stimulation protein A</fullName>
    </submittedName>
</protein>
<dbReference type="InterPro" id="IPR041465">
    <property type="entry name" value="SfsA_N"/>
</dbReference>
<dbReference type="RefSeq" id="WP_073278145.1">
    <property type="nucleotide sequence ID" value="NZ_FRAC01000018.1"/>
</dbReference>
<dbReference type="PANTHER" id="PTHR30545">
    <property type="entry name" value="SUGAR FERMENTATION STIMULATION PROTEIN A"/>
    <property type="match status" value="1"/>
</dbReference>
<gene>
    <name evidence="3" type="ORF">SAMN02745136_03508</name>
</gene>
<dbReference type="PANTHER" id="PTHR30545:SF2">
    <property type="entry name" value="SUGAR FERMENTATION STIMULATION PROTEIN A"/>
    <property type="match status" value="1"/>
</dbReference>
<reference evidence="3 4" key="1">
    <citation type="submission" date="2016-11" db="EMBL/GenBank/DDBJ databases">
        <authorList>
            <person name="Jaros S."/>
            <person name="Januszkiewicz K."/>
            <person name="Wedrychowicz H."/>
        </authorList>
    </citation>
    <scope>NUCLEOTIDE SEQUENCE [LARGE SCALE GENOMIC DNA]</scope>
    <source>
        <strain evidence="3 4">DSM 15929</strain>
    </source>
</reference>
<sequence length="246" mass="28029">MNNDFVFEEPLLEGVILKRRNRFIMEVEHDGTIHDCHCPTTGRIGNIVFEDIPCLLSRSKDPARKTAYTVEAISLDLRSQPEKNWIGINQNAANRYVEHFLKNGGFSKMVGEGEQEVMREQKLGISKLDFRIGDTYLEVKTPLVSLQVECGSHIKTTKAAPFSSTDRFVKHINELANSLNDNKRAIMLLCFIYDNPGFAVGVRSTNSNYVGEQVQKSTSKGVEIWQVNFRITPQKVEMMRYFPSIH</sequence>
<evidence type="ECO:0000313" key="4">
    <source>
        <dbReference type="Proteomes" id="UP000184386"/>
    </source>
</evidence>
<name>A0A1M6VU16_9FIRM</name>
<dbReference type="InterPro" id="IPR040452">
    <property type="entry name" value="SfsA_C"/>
</dbReference>
<evidence type="ECO:0000313" key="3">
    <source>
        <dbReference type="EMBL" id="SHK84937.1"/>
    </source>
</evidence>
<accession>A0A1M6VU16</accession>
<keyword evidence="4" id="KW-1185">Reference proteome</keyword>
<dbReference type="EMBL" id="FRAC01000018">
    <property type="protein sequence ID" value="SHK84937.1"/>
    <property type="molecule type" value="Genomic_DNA"/>
</dbReference>